<dbReference type="VEuPathDB" id="FungiDB:BTJ68_03112"/>
<dbReference type="Proteomes" id="UP000270230">
    <property type="component" value="Unassembled WGS sequence"/>
</dbReference>
<reference evidence="2 3" key="1">
    <citation type="journal article" date="2018" name="BMC Genomics">
        <title>Genomic evidence for intraspecific hybridization in a clonal and extremely halotolerant yeast.</title>
        <authorList>
            <person name="Gostincar C."/>
            <person name="Stajich J.E."/>
            <person name="Zupancic J."/>
            <person name="Zalar P."/>
            <person name="Gunde-Cimerman N."/>
        </authorList>
    </citation>
    <scope>NUCLEOTIDE SEQUENCE [LARGE SCALE GENOMIC DNA]</scope>
    <source>
        <strain evidence="2 3">EXF-151</strain>
    </source>
</reference>
<protein>
    <submittedName>
        <fullName evidence="2">Uncharacterized protein</fullName>
    </submittedName>
</protein>
<dbReference type="EMBL" id="QWIN01000027">
    <property type="protein sequence ID" value="RMY61750.1"/>
    <property type="molecule type" value="Genomic_DNA"/>
</dbReference>
<feature type="compositionally biased region" description="Polar residues" evidence="1">
    <location>
        <begin position="181"/>
        <end position="196"/>
    </location>
</feature>
<feature type="compositionally biased region" description="Acidic residues" evidence="1">
    <location>
        <begin position="114"/>
        <end position="133"/>
    </location>
</feature>
<sequence>MSWTFKLCGQDEHVTVLVPRPPLDDDHAGALRVRFSIPKDEKLHFHFDDEDCKKLRPFKDLHERWTLEKVNGRMVYLHTKAPLRLTSRPVAKDDSGPEQHFDTAVGNEPHVAFEDDELSQAETEAEEKSEEQYDTSGDREQSPLETQAEDNGDKGHGVSDDNEQPEIQSQAYQDSDEQYDVSDTTEQSQVETQAGENSDEQRDVSDDNQQSQVEVEADENIDAGNEAQGEPAAATAEPQDIAGQKYMVLIQGGMRPHAISTSPMTNTDHQCKIRFRVEQHKTLDRDWSNVVGLQQDFMTSETALLRDLPSMIKERLVRVLHNEAGKKNDLAKKYRRIFFRLSVVVQAYGLFAIDLHDPKYGLRFRTIQDCLVIPGMEESQLEVVVRAESSDVERPTDRSERRASKEALENIDENEMIQAIPLDEKVSSSIFRRVGNYETVDSSSDGHPYARPLIAEVENDKIELRKGDASVFGHELIGDVRNGNNAGAGKNDLQKYDLAPQYIVKAPKILNKTNLFALIREAGPPTDDLENLPILPPLSFNFFPGDSFGPTAEKSPRSQGSGETQRSSDAMTAVVRFVNHLTSDRGRLLVFHNDTEISIDEPDTFAMAEKAVIKSIEDFRKENNGWDAFKPDSTIPSYLELFVRPQLPAPQKLYRIPTTGEGSDAKMIGFLSPQEVNKGMRAVYMEAHVWPKE</sequence>
<dbReference type="AlphaFoldDB" id="A0A3M7DBY5"/>
<feature type="compositionally biased region" description="Basic and acidic residues" evidence="1">
    <location>
        <begin position="90"/>
        <end position="101"/>
    </location>
</feature>
<evidence type="ECO:0000313" key="2">
    <source>
        <dbReference type="EMBL" id="RMY61750.1"/>
    </source>
</evidence>
<evidence type="ECO:0000313" key="3">
    <source>
        <dbReference type="Proteomes" id="UP000270230"/>
    </source>
</evidence>
<proteinExistence type="predicted"/>
<dbReference type="OrthoDB" id="3896424at2759"/>
<comment type="caution">
    <text evidence="2">The sequence shown here is derived from an EMBL/GenBank/DDBJ whole genome shotgun (WGS) entry which is preliminary data.</text>
</comment>
<feature type="region of interest" description="Disordered" evidence="1">
    <location>
        <begin position="549"/>
        <end position="569"/>
    </location>
</feature>
<name>A0A3M7DBY5_HORWE</name>
<feature type="compositionally biased region" description="Polar residues" evidence="1">
    <location>
        <begin position="557"/>
        <end position="569"/>
    </location>
</feature>
<gene>
    <name evidence="2" type="ORF">D0865_00823</name>
</gene>
<feature type="region of interest" description="Disordered" evidence="1">
    <location>
        <begin position="87"/>
        <end position="216"/>
    </location>
</feature>
<accession>A0A3M7DBY5</accession>
<organism evidence="2 3">
    <name type="scientific">Hortaea werneckii</name>
    <name type="common">Black yeast</name>
    <name type="synonym">Cladosporium werneckii</name>
    <dbReference type="NCBI Taxonomy" id="91943"/>
    <lineage>
        <taxon>Eukaryota</taxon>
        <taxon>Fungi</taxon>
        <taxon>Dikarya</taxon>
        <taxon>Ascomycota</taxon>
        <taxon>Pezizomycotina</taxon>
        <taxon>Dothideomycetes</taxon>
        <taxon>Dothideomycetidae</taxon>
        <taxon>Mycosphaerellales</taxon>
        <taxon>Teratosphaeriaceae</taxon>
        <taxon>Hortaea</taxon>
    </lineage>
</organism>
<evidence type="ECO:0000256" key="1">
    <source>
        <dbReference type="SAM" id="MobiDB-lite"/>
    </source>
</evidence>